<accession>A0A2T1NEX8</accession>
<dbReference type="InterPro" id="IPR000241">
    <property type="entry name" value="RlmKL-like_Mtase"/>
</dbReference>
<dbReference type="Proteomes" id="UP000238430">
    <property type="component" value="Unassembled WGS sequence"/>
</dbReference>
<reference evidence="5 6" key="1">
    <citation type="submission" date="2018-03" db="EMBL/GenBank/DDBJ databases">
        <title>Mesoflavibacter sp. HG37 and Mesoflavibacter sp. HG96 sp.nov., two marine bacteria isolated from seawater of Western Pacific Ocean.</title>
        <authorList>
            <person name="Cheng H."/>
            <person name="Wu Y.-H."/>
            <person name="Guo L.-L."/>
            <person name="Xu X.-W."/>
        </authorList>
    </citation>
    <scope>NUCLEOTIDE SEQUENCE [LARGE SCALE GENOMIC DNA]</scope>
    <source>
        <strain evidence="5 6">KCTC 42117</strain>
    </source>
</reference>
<dbReference type="Gene3D" id="3.30.2130.30">
    <property type="match status" value="1"/>
</dbReference>
<dbReference type="GO" id="GO:0008990">
    <property type="term" value="F:rRNA (guanine-N2-)-methyltransferase activity"/>
    <property type="evidence" value="ECO:0007669"/>
    <property type="project" value="TreeGrafter"/>
</dbReference>
<dbReference type="RefSeq" id="WP_106678400.1">
    <property type="nucleotide sequence ID" value="NZ_JACHWV010000007.1"/>
</dbReference>
<protein>
    <submittedName>
        <fullName evidence="5">RNA methyltransferase</fullName>
    </submittedName>
</protein>
<comment type="caution">
    <text evidence="5">The sequence shown here is derived from an EMBL/GenBank/DDBJ whole genome shotgun (WGS) entry which is preliminary data.</text>
</comment>
<dbReference type="CDD" id="cd11715">
    <property type="entry name" value="THUMP_AdoMetMT"/>
    <property type="match status" value="1"/>
</dbReference>
<dbReference type="SUPFAM" id="SSF53335">
    <property type="entry name" value="S-adenosyl-L-methionine-dependent methyltransferases"/>
    <property type="match status" value="1"/>
</dbReference>
<dbReference type="EMBL" id="PXOT01000022">
    <property type="protein sequence ID" value="PSG90998.1"/>
    <property type="molecule type" value="Genomic_DNA"/>
</dbReference>
<dbReference type="PROSITE" id="PS51165">
    <property type="entry name" value="THUMP"/>
    <property type="match status" value="1"/>
</dbReference>
<evidence type="ECO:0000256" key="2">
    <source>
        <dbReference type="ARBA" id="ARBA00022679"/>
    </source>
</evidence>
<dbReference type="InterPro" id="IPR029063">
    <property type="entry name" value="SAM-dependent_MTases_sf"/>
</dbReference>
<feature type="domain" description="THUMP" evidence="4">
    <location>
        <begin position="46"/>
        <end position="157"/>
    </location>
</feature>
<dbReference type="OrthoDB" id="9809404at2"/>
<dbReference type="PANTHER" id="PTHR47313:SF1">
    <property type="entry name" value="RIBOSOMAL RNA LARGE SUBUNIT METHYLTRANSFERASE K_L"/>
    <property type="match status" value="1"/>
</dbReference>
<dbReference type="AlphaFoldDB" id="A0A2T1NEX8"/>
<keyword evidence="6" id="KW-1185">Reference proteome</keyword>
<evidence type="ECO:0000313" key="6">
    <source>
        <dbReference type="Proteomes" id="UP000238430"/>
    </source>
</evidence>
<dbReference type="Pfam" id="PF01170">
    <property type="entry name" value="UPF0020"/>
    <property type="match status" value="1"/>
</dbReference>
<proteinExistence type="predicted"/>
<evidence type="ECO:0000256" key="3">
    <source>
        <dbReference type="PROSITE-ProRule" id="PRU00529"/>
    </source>
</evidence>
<dbReference type="SMART" id="SM00981">
    <property type="entry name" value="THUMP"/>
    <property type="match status" value="1"/>
</dbReference>
<dbReference type="PANTHER" id="PTHR47313">
    <property type="entry name" value="RIBOSOMAL RNA LARGE SUBUNIT METHYLTRANSFERASE K/L"/>
    <property type="match status" value="1"/>
</dbReference>
<keyword evidence="1 5" id="KW-0489">Methyltransferase</keyword>
<evidence type="ECO:0000313" key="5">
    <source>
        <dbReference type="EMBL" id="PSG90998.1"/>
    </source>
</evidence>
<gene>
    <name evidence="5" type="ORF">C7H61_07010</name>
</gene>
<dbReference type="Pfam" id="PF02926">
    <property type="entry name" value="THUMP"/>
    <property type="match status" value="1"/>
</dbReference>
<sequence>MEENFNMVAKTLFGFEDLLVKELKQLGAQDVKAGVRNVSFVGDKGFMYKANLGLRTAIKILKPIKTFRVSNEDDLYKQVYNIKWEKYLKATGSLAIDATVHSKHFTHSKFIALKTKDAIVDRFRDNGGVRPNVDLRFPDLKINVHIDRSVCTISLDSSGESLHRRGYKLATNIAPINEVLAAGLIMLSGWDGQSDFMDPMCGSGTMLAEAAMIACNIPPNLMRKEFAFERWEDWDVDLFEKIEESLLKKTRDFHHKIIGYDKSPSAVHKAKENIKNAHLDEFISIKHEDFFKTQRPGEARKLHMVFNPPYGERLDIQMEQFYKQIGDTLKQNYPNTDAWFITSNLEALKHVGLRPSRKIKLFNAKLESRLVKYEIYAGSKKAKFN</sequence>
<dbReference type="GO" id="GO:0070043">
    <property type="term" value="F:rRNA (guanine-N7-)-methyltransferase activity"/>
    <property type="evidence" value="ECO:0007669"/>
    <property type="project" value="TreeGrafter"/>
</dbReference>
<dbReference type="InterPro" id="IPR054170">
    <property type="entry name" value="RlmL_1st"/>
</dbReference>
<name>A0A2T1NEX8_9FLAO</name>
<dbReference type="Pfam" id="PF22020">
    <property type="entry name" value="RlmL_1st"/>
    <property type="match status" value="1"/>
</dbReference>
<evidence type="ECO:0000259" key="4">
    <source>
        <dbReference type="PROSITE" id="PS51165"/>
    </source>
</evidence>
<evidence type="ECO:0000256" key="1">
    <source>
        <dbReference type="ARBA" id="ARBA00022603"/>
    </source>
</evidence>
<dbReference type="InterPro" id="IPR004114">
    <property type="entry name" value="THUMP_dom"/>
</dbReference>
<dbReference type="GO" id="GO:0003723">
    <property type="term" value="F:RNA binding"/>
    <property type="evidence" value="ECO:0007669"/>
    <property type="project" value="UniProtKB-UniRule"/>
</dbReference>
<organism evidence="5 6">
    <name type="scientific">Mesoflavibacter zeaxanthinifaciens subsp. sabulilitoris</name>
    <dbReference type="NCBI Taxonomy" id="1520893"/>
    <lineage>
        <taxon>Bacteria</taxon>
        <taxon>Pseudomonadati</taxon>
        <taxon>Bacteroidota</taxon>
        <taxon>Flavobacteriia</taxon>
        <taxon>Flavobacteriales</taxon>
        <taxon>Flavobacteriaceae</taxon>
        <taxon>Mesoflavibacter</taxon>
    </lineage>
</organism>
<dbReference type="Gene3D" id="3.40.50.150">
    <property type="entry name" value="Vaccinia Virus protein VP39"/>
    <property type="match status" value="1"/>
</dbReference>
<keyword evidence="3" id="KW-0694">RNA-binding</keyword>
<keyword evidence="2 5" id="KW-0808">Transferase</keyword>